<proteinExistence type="predicted"/>
<organism evidence="2 3">
    <name type="scientific">Segatella copri</name>
    <dbReference type="NCBI Taxonomy" id="165179"/>
    <lineage>
        <taxon>Bacteria</taxon>
        <taxon>Pseudomonadati</taxon>
        <taxon>Bacteroidota</taxon>
        <taxon>Bacteroidia</taxon>
        <taxon>Bacteroidales</taxon>
        <taxon>Prevotellaceae</taxon>
        <taxon>Segatella</taxon>
    </lineage>
</organism>
<keyword evidence="1" id="KW-0812">Transmembrane</keyword>
<name>A0AA90ZUK1_9BACT</name>
<evidence type="ECO:0000313" key="2">
    <source>
        <dbReference type="EMBL" id="MQN84780.1"/>
    </source>
</evidence>
<dbReference type="RefSeq" id="WP_153119394.1">
    <property type="nucleotide sequence ID" value="NZ_VZCC01000097.1"/>
</dbReference>
<sequence>MEFLNEYSGLFSLLAVVASVVAIVVPVVIFNKQKKEQEKYYYKQKKDQEYFYLKQQQDHLQDLQDEYEAIESTSMFPMSLAEREYYSRKNYLKNKLGR</sequence>
<dbReference type="Proteomes" id="UP000421408">
    <property type="component" value="Unassembled WGS sequence"/>
</dbReference>
<dbReference type="EMBL" id="VZCC01000097">
    <property type="protein sequence ID" value="MQN84780.1"/>
    <property type="molecule type" value="Genomic_DNA"/>
</dbReference>
<accession>A0AA90ZUK1</accession>
<protein>
    <submittedName>
        <fullName evidence="2">Uncharacterized protein</fullName>
    </submittedName>
</protein>
<gene>
    <name evidence="2" type="ORF">F7D74_12540</name>
</gene>
<evidence type="ECO:0000313" key="3">
    <source>
        <dbReference type="Proteomes" id="UP000421408"/>
    </source>
</evidence>
<feature type="transmembrane region" description="Helical" evidence="1">
    <location>
        <begin position="12"/>
        <end position="30"/>
    </location>
</feature>
<evidence type="ECO:0000256" key="1">
    <source>
        <dbReference type="SAM" id="Phobius"/>
    </source>
</evidence>
<keyword evidence="1" id="KW-0472">Membrane</keyword>
<dbReference type="AlphaFoldDB" id="A0AA90ZUK1"/>
<keyword evidence="1" id="KW-1133">Transmembrane helix</keyword>
<comment type="caution">
    <text evidence="2">The sequence shown here is derived from an EMBL/GenBank/DDBJ whole genome shotgun (WGS) entry which is preliminary data.</text>
</comment>
<reference evidence="3" key="1">
    <citation type="submission" date="2019-09" db="EMBL/GenBank/DDBJ databases">
        <title>Distinct polysaccharide growth profiles of human intestinal Prevotella copri isolates.</title>
        <authorList>
            <person name="Fehlner-Peach H."/>
            <person name="Magnabosco C."/>
            <person name="Raghavan V."/>
            <person name="Scher J.U."/>
            <person name="Tett A."/>
            <person name="Cox L.M."/>
            <person name="Gottsegen C."/>
            <person name="Watters A."/>
            <person name="Wiltshire- Gordon J.D."/>
            <person name="Segata N."/>
            <person name="Bonneau R."/>
            <person name="Littman D.R."/>
        </authorList>
    </citation>
    <scope>NUCLEOTIDE SEQUENCE [LARGE SCALE GENOMIC DNA]</scope>
    <source>
        <strain evidence="3">iAA108</strain>
    </source>
</reference>